<evidence type="ECO:0000256" key="1">
    <source>
        <dbReference type="ARBA" id="ARBA00004496"/>
    </source>
</evidence>
<feature type="domain" description="SAM" evidence="17">
    <location>
        <begin position="317"/>
        <end position="380"/>
    </location>
</feature>
<dbReference type="InterPro" id="IPR036770">
    <property type="entry name" value="Ankyrin_rpt-contain_sf"/>
</dbReference>
<evidence type="ECO:0000256" key="3">
    <source>
        <dbReference type="ARBA" id="ARBA00020117"/>
    </source>
</evidence>
<evidence type="ECO:0000256" key="15">
    <source>
        <dbReference type="SAM" id="Coils"/>
    </source>
</evidence>
<keyword evidence="7" id="KW-0677">Repeat</keyword>
<dbReference type="GO" id="GO:0051321">
    <property type="term" value="P:meiotic cell cycle"/>
    <property type="evidence" value="ECO:0007669"/>
    <property type="project" value="UniProtKB-KW"/>
</dbReference>
<dbReference type="OMA" id="FVCKLTF"/>
<dbReference type="InterPro" id="IPR042650">
    <property type="entry name" value="Asz1_SAM"/>
</dbReference>
<dbReference type="EnsemblMetazoa" id="G30294.1">
    <property type="protein sequence ID" value="G30294.1:cds"/>
    <property type="gene ID" value="G30294"/>
</dbReference>
<accession>A0A8W8LY99</accession>
<dbReference type="Pfam" id="PF00536">
    <property type="entry name" value="SAM_1"/>
    <property type="match status" value="1"/>
</dbReference>
<keyword evidence="9" id="KW-0744">Spermatogenesis</keyword>
<evidence type="ECO:0000256" key="14">
    <source>
        <dbReference type="PROSITE-ProRule" id="PRU00023"/>
    </source>
</evidence>
<organism evidence="18 19">
    <name type="scientific">Magallana gigas</name>
    <name type="common">Pacific oyster</name>
    <name type="synonym">Crassostrea gigas</name>
    <dbReference type="NCBI Taxonomy" id="29159"/>
    <lineage>
        <taxon>Eukaryota</taxon>
        <taxon>Metazoa</taxon>
        <taxon>Spiralia</taxon>
        <taxon>Lophotrochozoa</taxon>
        <taxon>Mollusca</taxon>
        <taxon>Bivalvia</taxon>
        <taxon>Autobranchia</taxon>
        <taxon>Pteriomorphia</taxon>
        <taxon>Ostreida</taxon>
        <taxon>Ostreoidea</taxon>
        <taxon>Ostreidae</taxon>
        <taxon>Magallana</taxon>
    </lineage>
</organism>
<feature type="repeat" description="ANK" evidence="14">
    <location>
        <begin position="116"/>
        <end position="148"/>
    </location>
</feature>
<keyword evidence="11" id="KW-0943">RNA-mediated gene silencing</keyword>
<dbReference type="GO" id="GO:0031047">
    <property type="term" value="P:regulatory ncRNA-mediated gene silencing"/>
    <property type="evidence" value="ECO:0007669"/>
    <property type="project" value="UniProtKB-KW"/>
</dbReference>
<dbReference type="Pfam" id="PF12796">
    <property type="entry name" value="Ank_2"/>
    <property type="match status" value="2"/>
</dbReference>
<evidence type="ECO:0000256" key="12">
    <source>
        <dbReference type="ARBA" id="ARBA00023254"/>
    </source>
</evidence>
<dbReference type="Pfam" id="PF13637">
    <property type="entry name" value="Ank_4"/>
    <property type="match status" value="1"/>
</dbReference>
<dbReference type="AlphaFoldDB" id="A0A8W8LY99"/>
<evidence type="ECO:0000256" key="6">
    <source>
        <dbReference type="ARBA" id="ARBA00022553"/>
    </source>
</evidence>
<dbReference type="RefSeq" id="XP_011444398.2">
    <property type="nucleotide sequence ID" value="XM_011446096.4"/>
</dbReference>
<evidence type="ECO:0000256" key="8">
    <source>
        <dbReference type="ARBA" id="ARBA00022782"/>
    </source>
</evidence>
<evidence type="ECO:0000256" key="2">
    <source>
        <dbReference type="ARBA" id="ARBA00011479"/>
    </source>
</evidence>
<dbReference type="PANTHER" id="PTHR24157:SF3">
    <property type="entry name" value="ANKYRIN REPEAT, SAM AND BASIC LEUCINE ZIPPER DOMAIN-CONTAINING PROTEIN 1"/>
    <property type="match status" value="1"/>
</dbReference>
<dbReference type="PROSITE" id="PS50297">
    <property type="entry name" value="ANK_REP_REGION"/>
    <property type="match status" value="3"/>
</dbReference>
<protein>
    <recommendedName>
        <fullName evidence="3">Ankyrin repeat, SAM and basic leucine zipper domain-containing protein 1</fullName>
    </recommendedName>
    <alternativeName>
        <fullName evidence="13">Germ cell-specific ankyrin, SAM and basic leucine zipper domain-containing protein</fullName>
    </alternativeName>
</protein>
<feature type="repeat" description="ANK" evidence="14">
    <location>
        <begin position="187"/>
        <end position="219"/>
    </location>
</feature>
<feature type="region of interest" description="Disordered" evidence="16">
    <location>
        <begin position="42"/>
        <end position="67"/>
    </location>
</feature>
<evidence type="ECO:0000313" key="18">
    <source>
        <dbReference type="EnsemblMetazoa" id="G30294.1:cds"/>
    </source>
</evidence>
<dbReference type="SMART" id="SM00248">
    <property type="entry name" value="ANK"/>
    <property type="match status" value="6"/>
</dbReference>
<evidence type="ECO:0000256" key="9">
    <source>
        <dbReference type="ARBA" id="ARBA00022871"/>
    </source>
</evidence>
<evidence type="ECO:0000256" key="10">
    <source>
        <dbReference type="ARBA" id="ARBA00023043"/>
    </source>
</evidence>
<keyword evidence="10 14" id="KW-0040">ANK repeat</keyword>
<dbReference type="OrthoDB" id="448455at2759"/>
<dbReference type="GeneID" id="105340174"/>
<dbReference type="InterPro" id="IPR002110">
    <property type="entry name" value="Ankyrin_rpt"/>
</dbReference>
<dbReference type="CDD" id="cd09521">
    <property type="entry name" value="SAM_ASZ1"/>
    <property type="match status" value="1"/>
</dbReference>
<evidence type="ECO:0000259" key="17">
    <source>
        <dbReference type="PROSITE" id="PS50105"/>
    </source>
</evidence>
<dbReference type="Gene3D" id="1.10.150.50">
    <property type="entry name" value="Transcription Factor, Ets-1"/>
    <property type="match status" value="1"/>
</dbReference>
<keyword evidence="19" id="KW-1185">Reference proteome</keyword>
<dbReference type="SMART" id="SM00454">
    <property type="entry name" value="SAM"/>
    <property type="match status" value="1"/>
</dbReference>
<evidence type="ECO:0000256" key="5">
    <source>
        <dbReference type="ARBA" id="ARBA00022490"/>
    </source>
</evidence>
<evidence type="ECO:0000313" key="19">
    <source>
        <dbReference type="Proteomes" id="UP000005408"/>
    </source>
</evidence>
<dbReference type="GO" id="GO:0030154">
    <property type="term" value="P:cell differentiation"/>
    <property type="evidence" value="ECO:0007669"/>
    <property type="project" value="UniProtKB-KW"/>
</dbReference>
<evidence type="ECO:0000256" key="4">
    <source>
        <dbReference type="ARBA" id="ARBA00022473"/>
    </source>
</evidence>
<keyword evidence="4" id="KW-0217">Developmental protein</keyword>
<feature type="coiled-coil region" evidence="15">
    <location>
        <begin position="448"/>
        <end position="475"/>
    </location>
</feature>
<comment type="subcellular location">
    <subcellularLocation>
        <location evidence="1">Cytoplasm</location>
    </subcellularLocation>
</comment>
<dbReference type="SUPFAM" id="SSF47769">
    <property type="entry name" value="SAM/Pointed domain"/>
    <property type="match status" value="1"/>
</dbReference>
<dbReference type="Gene3D" id="1.25.40.20">
    <property type="entry name" value="Ankyrin repeat-containing domain"/>
    <property type="match status" value="2"/>
</dbReference>
<dbReference type="PROSITE" id="PS50088">
    <property type="entry name" value="ANK_REPEAT"/>
    <property type="match status" value="3"/>
</dbReference>
<feature type="repeat" description="ANK" evidence="14">
    <location>
        <begin position="220"/>
        <end position="252"/>
    </location>
</feature>
<name>A0A8W8LY99_MAGGI</name>
<keyword evidence="5" id="KW-0963">Cytoplasm</keyword>
<evidence type="ECO:0000256" key="13">
    <source>
        <dbReference type="ARBA" id="ARBA00030354"/>
    </source>
</evidence>
<dbReference type="InterPro" id="IPR001660">
    <property type="entry name" value="SAM"/>
</dbReference>
<dbReference type="KEGG" id="crg:105340174"/>
<evidence type="ECO:0000256" key="16">
    <source>
        <dbReference type="SAM" id="MobiDB-lite"/>
    </source>
</evidence>
<dbReference type="PROSITE" id="PS50105">
    <property type="entry name" value="SAM_DOMAIN"/>
    <property type="match status" value="1"/>
</dbReference>
<dbReference type="PANTHER" id="PTHR24157">
    <property type="entry name" value="ANKYRIN REPEAT, SAM AND BASIC LEUCINE ZIPPER DOMAIN-CONTAINING PROTEIN 1"/>
    <property type="match status" value="1"/>
</dbReference>
<dbReference type="SUPFAM" id="SSF48403">
    <property type="entry name" value="Ankyrin repeat"/>
    <property type="match status" value="1"/>
</dbReference>
<dbReference type="InterPro" id="IPR013761">
    <property type="entry name" value="SAM/pointed_sf"/>
</dbReference>
<sequence>MAASMDYCPGGAEFDEDDEFDDGFMFGHDDINGFEKSEALNVSNGNTNHYEDRGGFGTPSLNSKSPKTKSVALDRKMKEATTVGADDFRMAILRGNLDAIKTFINKGYKVNTVLKCGWTPLMYAASSALPQIVKFLIDNGADPHSHKDMYTVLMAACGSAASSEEDILQCVSYLLEKGVNVNAHDRYHMSPLMYACREGRVKVISKLLDNQASINKQDSRGWTSLSWAVSKNHQGAVKLLVERGADIKKVHCDGQTALDIAIAQDLQAIIKLLGGDTSNNSTNSLSYSNSAFPTTNGWTQPPNSSIPEVSGPSKKAMIYGELELFLTGLGLNHLVQLFQEQQVDFDMFLRMTDEDFIKMGIQQIGVRKKILDGIHMVHKREWEKESLPTVKYNKKMSCVEAVAIAANISKHIKYLGSTIHYIADQVTGNSSVLEIQDGATPKQLQKHCEETLANVELLQKELDRLSSRLQKVFQKRNVDPPDLVTSPKRRKSRVNYKRVLVASAVCVPVGVALYYNKDNVINHFHRICSFT</sequence>
<dbReference type="GO" id="GO:0007283">
    <property type="term" value="P:spermatogenesis"/>
    <property type="evidence" value="ECO:0007669"/>
    <property type="project" value="UniProtKB-KW"/>
</dbReference>
<keyword evidence="8" id="KW-0221">Differentiation</keyword>
<proteinExistence type="predicted"/>
<dbReference type="Proteomes" id="UP000005408">
    <property type="component" value="Unassembled WGS sequence"/>
</dbReference>
<comment type="subunit">
    <text evidence="2">Interacts with DDX4, PIWIL1, RANBP9 and TDRD1.</text>
</comment>
<keyword evidence="12" id="KW-0469">Meiosis</keyword>
<reference evidence="18" key="1">
    <citation type="submission" date="2022-08" db="UniProtKB">
        <authorList>
            <consortium name="EnsemblMetazoa"/>
        </authorList>
    </citation>
    <scope>IDENTIFICATION</scope>
    <source>
        <strain evidence="18">05x7-T-G4-1.051#20</strain>
    </source>
</reference>
<keyword evidence="6" id="KW-0597">Phosphoprotein</keyword>
<keyword evidence="15" id="KW-0175">Coiled coil</keyword>
<evidence type="ECO:0000256" key="7">
    <source>
        <dbReference type="ARBA" id="ARBA00022737"/>
    </source>
</evidence>
<evidence type="ECO:0000256" key="11">
    <source>
        <dbReference type="ARBA" id="ARBA00023158"/>
    </source>
</evidence>
<dbReference type="GO" id="GO:0071546">
    <property type="term" value="C:pi-body"/>
    <property type="evidence" value="ECO:0007669"/>
    <property type="project" value="TreeGrafter"/>
</dbReference>